<dbReference type="Proteomes" id="UP000027195">
    <property type="component" value="Unassembled WGS sequence"/>
</dbReference>
<dbReference type="AlphaFoldDB" id="A0A067M6Q7"/>
<feature type="compositionally biased region" description="Basic and acidic residues" evidence="1">
    <location>
        <begin position="85"/>
        <end position="111"/>
    </location>
</feature>
<feature type="non-terminal residue" evidence="2">
    <location>
        <position position="1"/>
    </location>
</feature>
<dbReference type="OrthoDB" id="2688210at2759"/>
<protein>
    <submittedName>
        <fullName evidence="2">Uncharacterized protein</fullName>
    </submittedName>
</protein>
<evidence type="ECO:0000256" key="1">
    <source>
        <dbReference type="SAM" id="MobiDB-lite"/>
    </source>
</evidence>
<proteinExistence type="predicted"/>
<evidence type="ECO:0000313" key="2">
    <source>
        <dbReference type="EMBL" id="KDQ07266.1"/>
    </source>
</evidence>
<sequence>MVRRIEHDPSLEQCPDYASPAYEQTRQIFTAAGNLTEEQVVQTLTASWTADNDNRKAQWTIQQDQERLEREQAEQQVREAERLARLEAEQADEADRLETERKRPKMKEPDLARPIPDENPLCPSPWALKRIKEYGYVPIWYTCDEGCIDAAADLRSPDDDALGFVKADNLIALRPVNSVRASRNAIPDEQLTWRQFELGHYRFIDLIKQHKWPPSNIQMLANFFSQIQYSTHRSLPNGERALLIYQATTRREWHEALDRDEGFNLDGINETRLAAIFASLRQEEHAKVISENIHE</sequence>
<dbReference type="EMBL" id="KL198111">
    <property type="protein sequence ID" value="KDQ07266.1"/>
    <property type="molecule type" value="Genomic_DNA"/>
</dbReference>
<dbReference type="STRING" id="930990.A0A067M6Q7"/>
<dbReference type="InParanoid" id="A0A067M6Q7"/>
<gene>
    <name evidence="2" type="ORF">BOTBODRAFT_70511</name>
</gene>
<accession>A0A067M6Q7</accession>
<evidence type="ECO:0000313" key="3">
    <source>
        <dbReference type="Proteomes" id="UP000027195"/>
    </source>
</evidence>
<organism evidence="2 3">
    <name type="scientific">Botryobasidium botryosum (strain FD-172 SS1)</name>
    <dbReference type="NCBI Taxonomy" id="930990"/>
    <lineage>
        <taxon>Eukaryota</taxon>
        <taxon>Fungi</taxon>
        <taxon>Dikarya</taxon>
        <taxon>Basidiomycota</taxon>
        <taxon>Agaricomycotina</taxon>
        <taxon>Agaricomycetes</taxon>
        <taxon>Cantharellales</taxon>
        <taxon>Botryobasidiaceae</taxon>
        <taxon>Botryobasidium</taxon>
    </lineage>
</organism>
<name>A0A067M6Q7_BOTB1</name>
<feature type="region of interest" description="Disordered" evidence="1">
    <location>
        <begin position="85"/>
        <end position="118"/>
    </location>
</feature>
<keyword evidence="3" id="KW-1185">Reference proteome</keyword>
<reference evidence="3" key="1">
    <citation type="journal article" date="2014" name="Proc. Natl. Acad. Sci. U.S.A.">
        <title>Extensive sampling of basidiomycete genomes demonstrates inadequacy of the white-rot/brown-rot paradigm for wood decay fungi.</title>
        <authorList>
            <person name="Riley R."/>
            <person name="Salamov A.A."/>
            <person name="Brown D.W."/>
            <person name="Nagy L.G."/>
            <person name="Floudas D."/>
            <person name="Held B.W."/>
            <person name="Levasseur A."/>
            <person name="Lombard V."/>
            <person name="Morin E."/>
            <person name="Otillar R."/>
            <person name="Lindquist E.A."/>
            <person name="Sun H."/>
            <person name="LaButti K.M."/>
            <person name="Schmutz J."/>
            <person name="Jabbour D."/>
            <person name="Luo H."/>
            <person name="Baker S.E."/>
            <person name="Pisabarro A.G."/>
            <person name="Walton J.D."/>
            <person name="Blanchette R.A."/>
            <person name="Henrissat B."/>
            <person name="Martin F."/>
            <person name="Cullen D."/>
            <person name="Hibbett D.S."/>
            <person name="Grigoriev I.V."/>
        </authorList>
    </citation>
    <scope>NUCLEOTIDE SEQUENCE [LARGE SCALE GENOMIC DNA]</scope>
    <source>
        <strain evidence="3">FD-172 SS1</strain>
    </source>
</reference>
<dbReference type="HOGENOM" id="CLU_052398_1_0_1"/>